<dbReference type="PATRIC" id="fig|1229205.11.peg.1304"/>
<gene>
    <name evidence="2" type="ORF">BUPH_01707</name>
</gene>
<feature type="compositionally biased region" description="Polar residues" evidence="1">
    <location>
        <begin position="40"/>
        <end position="71"/>
    </location>
</feature>
<protein>
    <submittedName>
        <fullName evidence="2">Uncharacterized protein</fullName>
    </submittedName>
</protein>
<dbReference type="HOGENOM" id="CLU_2536144_0_0_4"/>
<dbReference type="AlphaFoldDB" id="K0DKM1"/>
<dbReference type="EMBL" id="CP003863">
    <property type="protein sequence ID" value="AFT85282.1"/>
    <property type="molecule type" value="Genomic_DNA"/>
</dbReference>
<dbReference type="KEGG" id="bpx:BUPH_01707"/>
<proteinExistence type="predicted"/>
<organism evidence="2 3">
    <name type="scientific">Paraburkholderia phenoliruptrix BR3459a</name>
    <dbReference type="NCBI Taxonomy" id="1229205"/>
    <lineage>
        <taxon>Bacteria</taxon>
        <taxon>Pseudomonadati</taxon>
        <taxon>Pseudomonadota</taxon>
        <taxon>Betaproteobacteria</taxon>
        <taxon>Burkholderiales</taxon>
        <taxon>Burkholderiaceae</taxon>
        <taxon>Paraburkholderia</taxon>
    </lineage>
</organism>
<feature type="region of interest" description="Disordered" evidence="1">
    <location>
        <begin position="33"/>
        <end position="75"/>
    </location>
</feature>
<sequence>MQVERNEGVNVKTRLIVACATGLFVTSGLAYSQAMPETSPPVQQENAATQSAAPDTTSQSYGGMPGTQMQSGMKRAERCTAGPQCNIFFGGS</sequence>
<name>K0DKM1_9BURK</name>
<accession>K0DKM1</accession>
<evidence type="ECO:0000256" key="1">
    <source>
        <dbReference type="SAM" id="MobiDB-lite"/>
    </source>
</evidence>
<evidence type="ECO:0000313" key="3">
    <source>
        <dbReference type="Proteomes" id="UP000010105"/>
    </source>
</evidence>
<dbReference type="Proteomes" id="UP000010105">
    <property type="component" value="Chromosome 1"/>
</dbReference>
<reference evidence="2 3" key="1">
    <citation type="journal article" date="2012" name="J. Bacteriol.">
        <title>Complete Genome Sequence of Burkholderia phenoliruptrix BR3459a (CLA1), a Heat-Tolerant, Nitrogen-Fixing Symbiont of Mimosa flocculosa.</title>
        <authorList>
            <person name="de Oliveira Cunha C."/>
            <person name="Goda Zuleta L.F."/>
            <person name="Paula de Almeida L.G."/>
            <person name="Prioli Ciapina L."/>
            <person name="Lustrino Borges W."/>
            <person name="Pitard R.M."/>
            <person name="Baldani J.I."/>
            <person name="Straliotto R."/>
            <person name="de Faria S.M."/>
            <person name="Hungria M."/>
            <person name="Sousa Cavada B."/>
            <person name="Mercante F.M."/>
            <person name="Ribeiro de Vasconcelos A.T."/>
        </authorList>
    </citation>
    <scope>NUCLEOTIDE SEQUENCE [LARGE SCALE GENOMIC DNA]</scope>
    <source>
        <strain evidence="2 3">BR3459a</strain>
    </source>
</reference>
<dbReference type="eggNOG" id="ENOG50316XZ">
    <property type="taxonomic scope" value="Bacteria"/>
</dbReference>
<evidence type="ECO:0000313" key="2">
    <source>
        <dbReference type="EMBL" id="AFT85282.1"/>
    </source>
</evidence>